<dbReference type="EMBL" id="CP146022">
    <property type="protein sequence ID" value="WWQ65037.1"/>
    <property type="molecule type" value="Genomic_DNA"/>
</dbReference>
<evidence type="ECO:0000313" key="2">
    <source>
        <dbReference type="Proteomes" id="UP001432251"/>
    </source>
</evidence>
<organism evidence="1 2">
    <name type="scientific">Streptomyces citrinus</name>
    <dbReference type="NCBI Taxonomy" id="3118173"/>
    <lineage>
        <taxon>Bacteria</taxon>
        <taxon>Bacillati</taxon>
        <taxon>Actinomycetota</taxon>
        <taxon>Actinomycetes</taxon>
        <taxon>Kitasatosporales</taxon>
        <taxon>Streptomycetaceae</taxon>
        <taxon>Streptomyces</taxon>
    </lineage>
</organism>
<evidence type="ECO:0000313" key="1">
    <source>
        <dbReference type="EMBL" id="WWQ65037.1"/>
    </source>
</evidence>
<proteinExistence type="predicted"/>
<name>A0ACD5ACU7_9ACTN</name>
<protein>
    <submittedName>
        <fullName evidence="1">Helix-turn-helix transcriptional regulator</fullName>
    </submittedName>
</protein>
<reference evidence="1" key="1">
    <citation type="journal article" date="2025" name="Int. J. Syst. Evol. Microbiol.">
        <title>Streptomyces citrinus sp. nov., with yellow diffusible pigment.</title>
        <authorList>
            <person name="He Y."/>
            <person name="Yang E."/>
            <person name="Xu J."/>
            <person name="Sun Y."/>
            <person name="Sun L."/>
        </authorList>
    </citation>
    <scope>NUCLEOTIDE SEQUENCE</scope>
    <source>
        <strain evidence="1">Q6</strain>
    </source>
</reference>
<gene>
    <name evidence="1" type="ORF">V2W30_17955</name>
</gene>
<accession>A0ACD5ACU7</accession>
<sequence length="279" mass="30695">MTGPKDLDPSSRRVMIGEELRHARERADLTQQALGELLFVSGSYVGQMEAGTRRILPDMAERLDETLATGDFFARHCKKANRSRHPEQFAEAAEAEALATEIRQYGALLIPGLLQTADYAHAVFLDYQPTAPDETIGELLAARMERTRLLDNPTKPLLWAVLDEAALRRSVGGAAVMAHQLHHIAALVRARRVIVQVLPFSAGGHASLHGSLKLMYFDDAPPLSFIEAPTTGRLLDDPATVARNELSYDLVRANSLTPKQSLALIEAVAHDYGHEEQHP</sequence>
<keyword evidence="2" id="KW-1185">Reference proteome</keyword>
<dbReference type="Proteomes" id="UP001432251">
    <property type="component" value="Chromosome"/>
</dbReference>